<gene>
    <name evidence="1" type="ORF">GALMADRAFT_719684</name>
</gene>
<name>A0A067TN34_GALM3</name>
<dbReference type="HOGENOM" id="CLU_1704349_0_0_1"/>
<dbReference type="AlphaFoldDB" id="A0A067TN34"/>
<proteinExistence type="predicted"/>
<evidence type="ECO:0000313" key="2">
    <source>
        <dbReference type="Proteomes" id="UP000027222"/>
    </source>
</evidence>
<protein>
    <submittedName>
        <fullName evidence="1">Uncharacterized protein</fullName>
    </submittedName>
</protein>
<keyword evidence="2" id="KW-1185">Reference proteome</keyword>
<evidence type="ECO:0000313" key="1">
    <source>
        <dbReference type="EMBL" id="KDR84630.1"/>
    </source>
</evidence>
<sequence>MRRIYSPSSAEVLLQGHFGWFKHNFDISRRLSTIHGIWNLEGRRPSPELDVVFSVYASTLTASPPTSVSFRLIAATAQFPSLRFTFFKAFLPLIPTPQAAAATSVASLDPNFPFIRISVRSFRSSSSVRILIDNHSHFRLHLLLSALRFPSRRD</sequence>
<accession>A0A067TN34</accession>
<dbReference type="Proteomes" id="UP000027222">
    <property type="component" value="Unassembled WGS sequence"/>
</dbReference>
<reference evidence="2" key="1">
    <citation type="journal article" date="2014" name="Proc. Natl. Acad. Sci. U.S.A.">
        <title>Extensive sampling of basidiomycete genomes demonstrates inadequacy of the white-rot/brown-rot paradigm for wood decay fungi.</title>
        <authorList>
            <person name="Riley R."/>
            <person name="Salamov A.A."/>
            <person name="Brown D.W."/>
            <person name="Nagy L.G."/>
            <person name="Floudas D."/>
            <person name="Held B.W."/>
            <person name="Levasseur A."/>
            <person name="Lombard V."/>
            <person name="Morin E."/>
            <person name="Otillar R."/>
            <person name="Lindquist E.A."/>
            <person name="Sun H."/>
            <person name="LaButti K.M."/>
            <person name="Schmutz J."/>
            <person name="Jabbour D."/>
            <person name="Luo H."/>
            <person name="Baker S.E."/>
            <person name="Pisabarro A.G."/>
            <person name="Walton J.D."/>
            <person name="Blanchette R.A."/>
            <person name="Henrissat B."/>
            <person name="Martin F."/>
            <person name="Cullen D."/>
            <person name="Hibbett D.S."/>
            <person name="Grigoriev I.V."/>
        </authorList>
    </citation>
    <scope>NUCLEOTIDE SEQUENCE [LARGE SCALE GENOMIC DNA]</scope>
    <source>
        <strain evidence="2">CBS 339.88</strain>
    </source>
</reference>
<organism evidence="1 2">
    <name type="scientific">Galerina marginata (strain CBS 339.88)</name>
    <dbReference type="NCBI Taxonomy" id="685588"/>
    <lineage>
        <taxon>Eukaryota</taxon>
        <taxon>Fungi</taxon>
        <taxon>Dikarya</taxon>
        <taxon>Basidiomycota</taxon>
        <taxon>Agaricomycotina</taxon>
        <taxon>Agaricomycetes</taxon>
        <taxon>Agaricomycetidae</taxon>
        <taxon>Agaricales</taxon>
        <taxon>Agaricineae</taxon>
        <taxon>Strophariaceae</taxon>
        <taxon>Galerina</taxon>
    </lineage>
</organism>
<dbReference type="EMBL" id="KL142368">
    <property type="protein sequence ID" value="KDR84630.1"/>
    <property type="molecule type" value="Genomic_DNA"/>
</dbReference>